<dbReference type="SMART" id="SM00184">
    <property type="entry name" value="RING"/>
    <property type="match status" value="1"/>
</dbReference>
<keyword evidence="1" id="KW-0479">Metal-binding</keyword>
<keyword evidence="2" id="KW-0547">Nucleotide-binding</keyword>
<dbReference type="GO" id="GO:0004386">
    <property type="term" value="F:helicase activity"/>
    <property type="evidence" value="ECO:0007669"/>
    <property type="project" value="UniProtKB-KW"/>
</dbReference>
<keyword evidence="7" id="KW-0067">ATP-binding</keyword>
<dbReference type="InterPro" id="IPR038718">
    <property type="entry name" value="SNF2-like_sf"/>
</dbReference>
<dbReference type="InterPro" id="IPR001650">
    <property type="entry name" value="Helicase_C-like"/>
</dbReference>
<feature type="domain" description="Helicase C-terminal" evidence="11">
    <location>
        <begin position="442"/>
        <end position="602"/>
    </location>
</feature>
<feature type="non-terminal residue" evidence="12">
    <location>
        <position position="602"/>
    </location>
</feature>
<dbReference type="FunCoup" id="A0A1E7FGD2">
    <property type="interactions" value="56"/>
</dbReference>
<dbReference type="PANTHER" id="PTHR45626">
    <property type="entry name" value="TRANSCRIPTION TERMINATION FACTOR 2-RELATED"/>
    <property type="match status" value="1"/>
</dbReference>
<evidence type="ECO:0000259" key="9">
    <source>
        <dbReference type="PROSITE" id="PS50089"/>
    </source>
</evidence>
<dbReference type="Gene3D" id="3.40.50.10810">
    <property type="entry name" value="Tandem AAA-ATPase domain"/>
    <property type="match status" value="1"/>
</dbReference>
<dbReference type="OrthoDB" id="46663at2759"/>
<dbReference type="SUPFAM" id="SSF52540">
    <property type="entry name" value="P-loop containing nucleoside triphosphate hydrolases"/>
    <property type="match status" value="2"/>
</dbReference>
<dbReference type="PANTHER" id="PTHR45626:SF22">
    <property type="entry name" value="DNA REPAIR PROTEIN RAD5"/>
    <property type="match status" value="1"/>
</dbReference>
<dbReference type="Pfam" id="PF13445">
    <property type="entry name" value="zf-RING_UBOX"/>
    <property type="match status" value="1"/>
</dbReference>
<dbReference type="PROSITE" id="PS51192">
    <property type="entry name" value="HELICASE_ATP_BIND_1"/>
    <property type="match status" value="1"/>
</dbReference>
<reference evidence="12 13" key="1">
    <citation type="submission" date="2016-09" db="EMBL/GenBank/DDBJ databases">
        <title>Extensive genetic diversity and differential bi-allelic expression allows diatom success in the polar Southern Ocean.</title>
        <authorList>
            <consortium name="DOE Joint Genome Institute"/>
            <person name="Mock T."/>
            <person name="Otillar R.P."/>
            <person name="Strauss J."/>
            <person name="Dupont C."/>
            <person name="Frickenhaus S."/>
            <person name="Maumus F."/>
            <person name="Mcmullan M."/>
            <person name="Sanges R."/>
            <person name="Schmutz J."/>
            <person name="Toseland A."/>
            <person name="Valas R."/>
            <person name="Veluchamy A."/>
            <person name="Ward B.J."/>
            <person name="Allen A."/>
            <person name="Barry K."/>
            <person name="Falciatore A."/>
            <person name="Ferrante M."/>
            <person name="Fortunato A.E."/>
            <person name="Gloeckner G."/>
            <person name="Gruber A."/>
            <person name="Hipkin R."/>
            <person name="Janech M."/>
            <person name="Kroth P."/>
            <person name="Leese F."/>
            <person name="Lindquist E."/>
            <person name="Lyon B.R."/>
            <person name="Martin J."/>
            <person name="Mayer C."/>
            <person name="Parker M."/>
            <person name="Quesneville H."/>
            <person name="Raymond J."/>
            <person name="Uhlig C."/>
            <person name="Valentin K.U."/>
            <person name="Worden A.Z."/>
            <person name="Armbrust E.V."/>
            <person name="Bowler C."/>
            <person name="Green B."/>
            <person name="Moulton V."/>
            <person name="Van Oosterhout C."/>
            <person name="Grigoriev I."/>
        </authorList>
    </citation>
    <scope>NUCLEOTIDE SEQUENCE [LARGE SCALE GENOMIC DNA]</scope>
    <source>
        <strain evidence="12 13">CCMP1102</strain>
    </source>
</reference>
<dbReference type="Gene3D" id="3.40.50.300">
    <property type="entry name" value="P-loop containing nucleotide triphosphate hydrolases"/>
    <property type="match status" value="1"/>
</dbReference>
<dbReference type="CDD" id="cd18793">
    <property type="entry name" value="SF2_C_SNF"/>
    <property type="match status" value="1"/>
</dbReference>
<evidence type="ECO:0000313" key="13">
    <source>
        <dbReference type="Proteomes" id="UP000095751"/>
    </source>
</evidence>
<dbReference type="InterPro" id="IPR013083">
    <property type="entry name" value="Znf_RING/FYVE/PHD"/>
</dbReference>
<dbReference type="SUPFAM" id="SSF57850">
    <property type="entry name" value="RING/U-box"/>
    <property type="match status" value="1"/>
</dbReference>
<organism evidence="12 13">
    <name type="scientific">Fragilariopsis cylindrus CCMP1102</name>
    <dbReference type="NCBI Taxonomy" id="635003"/>
    <lineage>
        <taxon>Eukaryota</taxon>
        <taxon>Sar</taxon>
        <taxon>Stramenopiles</taxon>
        <taxon>Ochrophyta</taxon>
        <taxon>Bacillariophyta</taxon>
        <taxon>Bacillariophyceae</taxon>
        <taxon>Bacillariophycidae</taxon>
        <taxon>Bacillariales</taxon>
        <taxon>Bacillariaceae</taxon>
        <taxon>Fragilariopsis</taxon>
    </lineage>
</organism>
<dbReference type="PROSITE" id="PS51194">
    <property type="entry name" value="HELICASE_CTER"/>
    <property type="match status" value="1"/>
</dbReference>
<dbReference type="InterPro" id="IPR049730">
    <property type="entry name" value="SNF2/RAD54-like_C"/>
</dbReference>
<dbReference type="CDD" id="cd18008">
    <property type="entry name" value="DEXDc_SHPRH-like"/>
    <property type="match status" value="1"/>
</dbReference>
<dbReference type="InterPro" id="IPR000330">
    <property type="entry name" value="SNF2_N"/>
</dbReference>
<dbReference type="KEGG" id="fcy:FRACYDRAFT_136653"/>
<dbReference type="InterPro" id="IPR050628">
    <property type="entry name" value="SNF2_RAD54_helicase_TF"/>
</dbReference>
<feature type="domain" description="Helicase ATP-binding" evidence="10">
    <location>
        <begin position="1"/>
        <end position="167"/>
    </location>
</feature>
<dbReference type="Gene3D" id="3.30.40.10">
    <property type="entry name" value="Zinc/RING finger domain, C3HC4 (zinc finger)"/>
    <property type="match status" value="1"/>
</dbReference>
<evidence type="ECO:0000256" key="8">
    <source>
        <dbReference type="PROSITE-ProRule" id="PRU00175"/>
    </source>
</evidence>
<dbReference type="PROSITE" id="PS50089">
    <property type="entry name" value="ZF_RING_2"/>
    <property type="match status" value="1"/>
</dbReference>
<keyword evidence="13" id="KW-1185">Reference proteome</keyword>
<dbReference type="Pfam" id="PF00271">
    <property type="entry name" value="Helicase_C"/>
    <property type="match status" value="1"/>
</dbReference>
<dbReference type="GO" id="GO:0006281">
    <property type="term" value="P:DNA repair"/>
    <property type="evidence" value="ECO:0007669"/>
    <property type="project" value="TreeGrafter"/>
</dbReference>
<dbReference type="PROSITE" id="PS00518">
    <property type="entry name" value="ZF_RING_1"/>
    <property type="match status" value="1"/>
</dbReference>
<dbReference type="SMART" id="SM00487">
    <property type="entry name" value="DEXDc"/>
    <property type="match status" value="1"/>
</dbReference>
<dbReference type="InterPro" id="IPR017907">
    <property type="entry name" value="Znf_RING_CS"/>
</dbReference>
<dbReference type="SMART" id="SM00490">
    <property type="entry name" value="HELICc"/>
    <property type="match status" value="1"/>
</dbReference>
<dbReference type="InterPro" id="IPR027417">
    <property type="entry name" value="P-loop_NTPase"/>
</dbReference>
<proteinExistence type="predicted"/>
<dbReference type="InterPro" id="IPR014001">
    <property type="entry name" value="Helicase_ATP-bd"/>
</dbReference>
<keyword evidence="5" id="KW-0347">Helicase</keyword>
<dbReference type="GO" id="GO:0005524">
    <property type="term" value="F:ATP binding"/>
    <property type="evidence" value="ECO:0007669"/>
    <property type="project" value="UniProtKB-KW"/>
</dbReference>
<dbReference type="GO" id="GO:0016787">
    <property type="term" value="F:hydrolase activity"/>
    <property type="evidence" value="ECO:0007669"/>
    <property type="project" value="UniProtKB-KW"/>
</dbReference>
<feature type="domain" description="RING-type" evidence="9">
    <location>
        <begin position="348"/>
        <end position="407"/>
    </location>
</feature>
<evidence type="ECO:0000256" key="5">
    <source>
        <dbReference type="ARBA" id="ARBA00022806"/>
    </source>
</evidence>
<evidence type="ECO:0000313" key="12">
    <source>
        <dbReference type="EMBL" id="OEU17194.1"/>
    </source>
</evidence>
<dbReference type="Proteomes" id="UP000095751">
    <property type="component" value="Unassembled WGS sequence"/>
</dbReference>
<evidence type="ECO:0000256" key="2">
    <source>
        <dbReference type="ARBA" id="ARBA00022741"/>
    </source>
</evidence>
<sequence>RGGILADSMGLGKTVQLLSMMQADKEDEDENETSYYGTLVVAPLSLLHQWEQEIETKTHLTHRIHYNDGKKKLCVRYDNIDVVLTTFGTLQAEFRTQQKQNETTGKLLSKMWKRVILDECHIIKNHQTLVAKACCSVRAERRWCVSGTIIQNSLHDLYSLIRFLRHEPFCEKAFWNNTITKVDFSVALDRVKKIICPIMIRRTKETLDRNGKPILILPEIDYKSVTVEFSPEERQFYEALYRKSFDIFKGFIQAGKASSSWLKIFSLLHRLRQSCSHVALTVKTNQDQENDKDSIDSSFLEDLHQTFKSMQSRSNTVNDDSNNEYVSSVAQMLNNAIQNESSELNEECPICLDVIDVATEPVLTPCLHMFCKGCLLDYTKNERQKKLSNTKTVNPICLNSGNCPVCSKEIDDRKILRMKYSSNARKTLQTAIKGSSSSKLAAIHKELQIIWEKEPGSKVLIFSQFLGFLDIIQKSFKTNNIRYSRLDGSLSLKDRMKVLRDFGCESPGSTSSLNSNAGSVLLISMKAGGVGLNLVAARSVFIVDPWWNSAVEDQCVDRIHRIGQTAEKIYVRKFFVSNSIEERILELQKRKKNIASAILCDK</sequence>
<dbReference type="GO" id="GO:0008094">
    <property type="term" value="F:ATP-dependent activity, acting on DNA"/>
    <property type="evidence" value="ECO:0007669"/>
    <property type="project" value="TreeGrafter"/>
</dbReference>
<dbReference type="AlphaFoldDB" id="A0A1E7FGD2"/>
<dbReference type="GO" id="GO:0008270">
    <property type="term" value="F:zinc ion binding"/>
    <property type="evidence" value="ECO:0007669"/>
    <property type="project" value="UniProtKB-KW"/>
</dbReference>
<keyword evidence="3 8" id="KW-0863">Zinc-finger</keyword>
<evidence type="ECO:0000259" key="10">
    <source>
        <dbReference type="PROSITE" id="PS51192"/>
    </source>
</evidence>
<evidence type="ECO:0000256" key="6">
    <source>
        <dbReference type="ARBA" id="ARBA00022833"/>
    </source>
</evidence>
<feature type="non-terminal residue" evidence="12">
    <location>
        <position position="1"/>
    </location>
</feature>
<protein>
    <submittedName>
        <fullName evidence="12">SNF2_N-domain-containing protein</fullName>
    </submittedName>
</protein>
<dbReference type="GO" id="GO:0005634">
    <property type="term" value="C:nucleus"/>
    <property type="evidence" value="ECO:0007669"/>
    <property type="project" value="TreeGrafter"/>
</dbReference>
<dbReference type="InParanoid" id="A0A1E7FGD2"/>
<gene>
    <name evidence="12" type="ORF">FRACYDRAFT_136653</name>
</gene>
<dbReference type="Pfam" id="PF00176">
    <property type="entry name" value="SNF2-rel_dom"/>
    <property type="match status" value="1"/>
</dbReference>
<name>A0A1E7FGD2_9STRA</name>
<evidence type="ECO:0000256" key="7">
    <source>
        <dbReference type="ARBA" id="ARBA00022840"/>
    </source>
</evidence>
<evidence type="ECO:0000256" key="1">
    <source>
        <dbReference type="ARBA" id="ARBA00022723"/>
    </source>
</evidence>
<evidence type="ECO:0000256" key="4">
    <source>
        <dbReference type="ARBA" id="ARBA00022801"/>
    </source>
</evidence>
<keyword evidence="6" id="KW-0862">Zinc</keyword>
<dbReference type="InterPro" id="IPR001841">
    <property type="entry name" value="Znf_RING"/>
</dbReference>
<keyword evidence="4" id="KW-0378">Hydrolase</keyword>
<dbReference type="EMBL" id="KV784357">
    <property type="protein sequence ID" value="OEU17194.1"/>
    <property type="molecule type" value="Genomic_DNA"/>
</dbReference>
<dbReference type="InterPro" id="IPR027370">
    <property type="entry name" value="Znf-RING_euk"/>
</dbReference>
<evidence type="ECO:0000259" key="11">
    <source>
        <dbReference type="PROSITE" id="PS51194"/>
    </source>
</evidence>
<accession>A0A1E7FGD2</accession>
<evidence type="ECO:0000256" key="3">
    <source>
        <dbReference type="ARBA" id="ARBA00022771"/>
    </source>
</evidence>